<organism evidence="3 4">
    <name type="scientific">Ornithinimicrobium pratense</name>
    <dbReference type="NCBI Taxonomy" id="2593973"/>
    <lineage>
        <taxon>Bacteria</taxon>
        <taxon>Bacillati</taxon>
        <taxon>Actinomycetota</taxon>
        <taxon>Actinomycetes</taxon>
        <taxon>Micrococcales</taxon>
        <taxon>Ornithinimicrobiaceae</taxon>
        <taxon>Ornithinimicrobium</taxon>
    </lineage>
</organism>
<keyword evidence="2" id="KW-0472">Membrane</keyword>
<sequence>MLTVVSSVLIAVGTVVFCIAGLGLLRLPDVFTRISAIGTAAGIGVAFIVLGVALQDPTLANAIKAMVAILLQVTTSVIGATAIARAAVLRRQHFASGTDLDSVAHLGAVASRPEGQTPGRDR</sequence>
<dbReference type="OrthoDB" id="3214257at2"/>
<evidence type="ECO:0000313" key="3">
    <source>
        <dbReference type="EMBL" id="QFG67573.1"/>
    </source>
</evidence>
<keyword evidence="2" id="KW-1133">Transmembrane helix</keyword>
<feature type="transmembrane region" description="Helical" evidence="2">
    <location>
        <begin position="66"/>
        <end position="88"/>
    </location>
</feature>
<keyword evidence="4" id="KW-1185">Reference proteome</keyword>
<gene>
    <name evidence="3" type="ORF">FY030_01470</name>
</gene>
<dbReference type="Proteomes" id="UP000326546">
    <property type="component" value="Chromosome"/>
</dbReference>
<reference evidence="3 4" key="1">
    <citation type="submission" date="2019-09" db="EMBL/GenBank/DDBJ databases">
        <title>Serinicoccus pratensis sp. nov., isolated from meadow soil.</title>
        <authorList>
            <person name="Zhang W."/>
        </authorList>
    </citation>
    <scope>NUCLEOTIDE SEQUENCE [LARGE SCALE GENOMIC DNA]</scope>
    <source>
        <strain evidence="3 4">W204</strain>
    </source>
</reference>
<dbReference type="Pfam" id="PF03334">
    <property type="entry name" value="PhaG_MnhG_YufB"/>
    <property type="match status" value="1"/>
</dbReference>
<dbReference type="AlphaFoldDB" id="A0A5J6V3N7"/>
<feature type="transmembrane region" description="Helical" evidence="2">
    <location>
        <begin position="6"/>
        <end position="27"/>
    </location>
</feature>
<keyword evidence="2" id="KW-0812">Transmembrane</keyword>
<name>A0A5J6V3N7_9MICO</name>
<dbReference type="GO" id="GO:0015385">
    <property type="term" value="F:sodium:proton antiporter activity"/>
    <property type="evidence" value="ECO:0007669"/>
    <property type="project" value="TreeGrafter"/>
</dbReference>
<feature type="transmembrane region" description="Helical" evidence="2">
    <location>
        <begin position="34"/>
        <end position="54"/>
    </location>
</feature>
<evidence type="ECO:0000313" key="4">
    <source>
        <dbReference type="Proteomes" id="UP000326546"/>
    </source>
</evidence>
<evidence type="ECO:0000256" key="2">
    <source>
        <dbReference type="SAM" id="Phobius"/>
    </source>
</evidence>
<evidence type="ECO:0000256" key="1">
    <source>
        <dbReference type="ARBA" id="ARBA00008404"/>
    </source>
</evidence>
<proteinExistence type="inferred from homology"/>
<dbReference type="EMBL" id="CP044427">
    <property type="protein sequence ID" value="QFG67573.1"/>
    <property type="molecule type" value="Genomic_DNA"/>
</dbReference>
<dbReference type="KEGG" id="serw:FY030_01470"/>
<dbReference type="PANTHER" id="PTHR34703">
    <property type="entry name" value="ANTIPORTER SUBUNIT MNHG2-RELATED"/>
    <property type="match status" value="1"/>
</dbReference>
<protein>
    <submittedName>
        <fullName evidence="3">Monovalent cation/H(+) antiporter subunit G</fullName>
    </submittedName>
</protein>
<comment type="similarity">
    <text evidence="1">Belongs to the CPA3 antiporters (TC 2.A.63) subunit G family.</text>
</comment>
<dbReference type="PANTHER" id="PTHR34703:SF1">
    <property type="entry name" value="ANTIPORTER SUBUNIT MNHG2-RELATED"/>
    <property type="match status" value="1"/>
</dbReference>
<accession>A0A5J6V3N7</accession>
<dbReference type="InterPro" id="IPR005133">
    <property type="entry name" value="PhaG_MnhG_YufB"/>
</dbReference>
<dbReference type="RefSeq" id="WP_158059971.1">
    <property type="nucleotide sequence ID" value="NZ_CP044427.1"/>
</dbReference>